<sequence length="216" mass="23015">MIPRPVPGPVPAAQLRASDADRDRVADMLGDALAEGRLTTEEHAERLDALYRAKTMGELEPLTRDLPAHYAGAAPSARPVPMTPQAPARAEPPALVAIFGGVTRKGRWRVGSELRAVAVFGGVEIDLTEAVFEHPEVVINVTAIFGGVDIKVPENITVRNGGGTGIFGGFDVKGYESPEPDAPVVQIGGAAVFGGIEVKRKKGKRLREWARKRLEG</sequence>
<gene>
    <name evidence="4" type="ORF">AQ490_09705</name>
</gene>
<dbReference type="EMBL" id="LLZU01000038">
    <property type="protein sequence ID" value="KRV47022.1"/>
    <property type="molecule type" value="Genomic_DNA"/>
</dbReference>
<dbReference type="InterPro" id="IPR012551">
    <property type="entry name" value="DUF1707_SHOCT-like"/>
</dbReference>
<evidence type="ECO:0000259" key="3">
    <source>
        <dbReference type="Pfam" id="PF09922"/>
    </source>
</evidence>
<comment type="caution">
    <text evidence="4">The sequence shown here is derived from an EMBL/GenBank/DDBJ whole genome shotgun (WGS) entry which is preliminary data.</text>
</comment>
<feature type="region of interest" description="Disordered" evidence="1">
    <location>
        <begin position="1"/>
        <end position="21"/>
    </location>
</feature>
<feature type="compositionally biased region" description="Pro residues" evidence="1">
    <location>
        <begin position="1"/>
        <end position="10"/>
    </location>
</feature>
<proteinExistence type="predicted"/>
<dbReference type="InterPro" id="IPR024425">
    <property type="entry name" value="LiaF-like_C"/>
</dbReference>
<dbReference type="AlphaFoldDB" id="A0A0T6LLR8"/>
<accession>A0A0T6LLR8</accession>
<dbReference type="Pfam" id="PF08044">
    <property type="entry name" value="DUF1707"/>
    <property type="match status" value="1"/>
</dbReference>
<evidence type="ECO:0000313" key="4">
    <source>
        <dbReference type="EMBL" id="KRV47022.1"/>
    </source>
</evidence>
<evidence type="ECO:0008006" key="6">
    <source>
        <dbReference type="Google" id="ProtNLM"/>
    </source>
</evidence>
<dbReference type="eggNOG" id="COG4758">
    <property type="taxonomic scope" value="Bacteria"/>
</dbReference>
<feature type="domain" description="Cell wall-active antibiotics response LiaF-like C-terminal" evidence="3">
    <location>
        <begin position="107"/>
        <end position="175"/>
    </location>
</feature>
<keyword evidence="5" id="KW-1185">Reference proteome</keyword>
<dbReference type="Pfam" id="PF09922">
    <property type="entry name" value="LiaF-like_C"/>
    <property type="match status" value="1"/>
</dbReference>
<dbReference type="Proteomes" id="UP000050867">
    <property type="component" value="Unassembled WGS sequence"/>
</dbReference>
<dbReference type="PANTHER" id="PTHR40763">
    <property type="entry name" value="MEMBRANE PROTEIN-RELATED"/>
    <property type="match status" value="1"/>
</dbReference>
<name>A0A0T6LLR8_WENVI</name>
<dbReference type="PANTHER" id="PTHR40763:SF4">
    <property type="entry name" value="DUF1707 DOMAIN-CONTAINING PROTEIN"/>
    <property type="match status" value="1"/>
</dbReference>
<evidence type="ECO:0000313" key="5">
    <source>
        <dbReference type="Proteomes" id="UP000050867"/>
    </source>
</evidence>
<evidence type="ECO:0000259" key="2">
    <source>
        <dbReference type="Pfam" id="PF08044"/>
    </source>
</evidence>
<reference evidence="4 5" key="1">
    <citation type="submission" date="2015-10" db="EMBL/GenBank/DDBJ databases">
        <title>Draft genome sequence of pyrrolomycin-producing Streptomyces vitaminophilus.</title>
        <authorList>
            <person name="Graham D.E."/>
            <person name="Mahan K.M."/>
            <person name="Klingeman D.M."/>
            <person name="Hettich R.L."/>
            <person name="Parry R.J."/>
        </authorList>
    </citation>
    <scope>NUCLEOTIDE SEQUENCE [LARGE SCALE GENOMIC DNA]</scope>
    <source>
        <strain evidence="4 5">ATCC 31673</strain>
    </source>
</reference>
<organism evidence="4 5">
    <name type="scientific">Wenjunlia vitaminophila</name>
    <name type="common">Streptomyces vitaminophilus</name>
    <dbReference type="NCBI Taxonomy" id="76728"/>
    <lineage>
        <taxon>Bacteria</taxon>
        <taxon>Bacillati</taxon>
        <taxon>Actinomycetota</taxon>
        <taxon>Actinomycetes</taxon>
        <taxon>Kitasatosporales</taxon>
        <taxon>Streptomycetaceae</taxon>
        <taxon>Wenjunlia</taxon>
    </lineage>
</organism>
<evidence type="ECO:0000256" key="1">
    <source>
        <dbReference type="SAM" id="MobiDB-lite"/>
    </source>
</evidence>
<feature type="domain" description="DUF1707" evidence="2">
    <location>
        <begin position="15"/>
        <end position="67"/>
    </location>
</feature>
<protein>
    <recommendedName>
        <fullName evidence="6">Cell wall-active antibiotics response LiaF-like C-terminal domain-containing protein</fullName>
    </recommendedName>
</protein>
<dbReference type="STRING" id="76728.AQ490_09705"/>